<evidence type="ECO:0000313" key="1">
    <source>
        <dbReference type="EMBL" id="MBX53915.1"/>
    </source>
</evidence>
<proteinExistence type="predicted"/>
<sequence>MLAPRWSINDVLFGIRQT</sequence>
<protein>
    <submittedName>
        <fullName evidence="1">Uncharacterized protein</fullName>
    </submittedName>
</protein>
<accession>A0A2P2PGQ7</accession>
<organism evidence="1">
    <name type="scientific">Rhizophora mucronata</name>
    <name type="common">Asiatic mangrove</name>
    <dbReference type="NCBI Taxonomy" id="61149"/>
    <lineage>
        <taxon>Eukaryota</taxon>
        <taxon>Viridiplantae</taxon>
        <taxon>Streptophyta</taxon>
        <taxon>Embryophyta</taxon>
        <taxon>Tracheophyta</taxon>
        <taxon>Spermatophyta</taxon>
        <taxon>Magnoliopsida</taxon>
        <taxon>eudicotyledons</taxon>
        <taxon>Gunneridae</taxon>
        <taxon>Pentapetalae</taxon>
        <taxon>rosids</taxon>
        <taxon>fabids</taxon>
        <taxon>Malpighiales</taxon>
        <taxon>Rhizophoraceae</taxon>
        <taxon>Rhizophora</taxon>
    </lineage>
</organism>
<reference evidence="1" key="1">
    <citation type="submission" date="2018-02" db="EMBL/GenBank/DDBJ databases">
        <title>Rhizophora mucronata_Transcriptome.</title>
        <authorList>
            <person name="Meera S.P."/>
            <person name="Sreeshan A."/>
            <person name="Augustine A."/>
        </authorList>
    </citation>
    <scope>NUCLEOTIDE SEQUENCE</scope>
    <source>
        <tissue evidence="1">Leaf</tissue>
    </source>
</reference>
<dbReference type="AlphaFoldDB" id="A0A2P2PGQ7"/>
<dbReference type="EMBL" id="GGEC01073431">
    <property type="protein sequence ID" value="MBX53915.1"/>
    <property type="molecule type" value="Transcribed_RNA"/>
</dbReference>
<name>A0A2P2PGQ7_RHIMU</name>